<dbReference type="AlphaFoldDB" id="A0A7L3XCX2"/>
<feature type="non-terminal residue" evidence="1">
    <location>
        <position position="1"/>
    </location>
</feature>
<sequence>LVAIFYAALNSSTWQSLPDQKALKLLNDLCFPERCPICAEQKTSCPRFVCKSFVSKGFASSMTQEETFPWFDLTAAQLRESPFSQLLEKSELVQCHLALLYQASFGDWPTKQCRLISSKTSLTSAVVEPGVTLDDKSPFSTAASDIFSEIPEETADYYSKSL</sequence>
<name>A0A7L3XCX2_9AVES</name>
<keyword evidence="2" id="KW-1185">Reference proteome</keyword>
<proteinExistence type="predicted"/>
<feature type="non-terminal residue" evidence="1">
    <location>
        <position position="162"/>
    </location>
</feature>
<evidence type="ECO:0000313" key="2">
    <source>
        <dbReference type="Proteomes" id="UP000535403"/>
    </source>
</evidence>
<accession>A0A7L3XCX2</accession>
<evidence type="ECO:0000313" key="1">
    <source>
        <dbReference type="EMBL" id="NXV86395.1"/>
    </source>
</evidence>
<gene>
    <name evidence="1" type="primary">Noxred1</name>
    <name evidence="1" type="ORF">CALBOR_R01807</name>
</gene>
<protein>
    <submittedName>
        <fullName evidence="1">NXRD1 protein</fullName>
    </submittedName>
</protein>
<dbReference type="Proteomes" id="UP000535403">
    <property type="component" value="Unassembled WGS sequence"/>
</dbReference>
<organism evidence="1 2">
    <name type="scientific">Calonectris borealis</name>
    <name type="common">Cory's shearwater</name>
    <dbReference type="NCBI Taxonomy" id="1323832"/>
    <lineage>
        <taxon>Eukaryota</taxon>
        <taxon>Metazoa</taxon>
        <taxon>Chordata</taxon>
        <taxon>Craniata</taxon>
        <taxon>Vertebrata</taxon>
        <taxon>Euteleostomi</taxon>
        <taxon>Archelosauria</taxon>
        <taxon>Archosauria</taxon>
        <taxon>Dinosauria</taxon>
        <taxon>Saurischia</taxon>
        <taxon>Theropoda</taxon>
        <taxon>Coelurosauria</taxon>
        <taxon>Aves</taxon>
        <taxon>Neognathae</taxon>
        <taxon>Neoaves</taxon>
        <taxon>Aequornithes</taxon>
        <taxon>Procellariiformes</taxon>
        <taxon>Procellariidae</taxon>
        <taxon>Calonectris</taxon>
    </lineage>
</organism>
<reference evidence="1 2" key="1">
    <citation type="submission" date="2019-09" db="EMBL/GenBank/DDBJ databases">
        <title>Bird 10,000 Genomes (B10K) Project - Family phase.</title>
        <authorList>
            <person name="Zhang G."/>
        </authorList>
    </citation>
    <scope>NUCLEOTIDE SEQUENCE [LARGE SCALE GENOMIC DNA]</scope>
    <source>
        <strain evidence="1">OUT-0025</strain>
        <tissue evidence="1">Blood</tissue>
    </source>
</reference>
<dbReference type="EMBL" id="VZUG01006262">
    <property type="protein sequence ID" value="NXV86395.1"/>
    <property type="molecule type" value="Genomic_DNA"/>
</dbReference>
<comment type="caution">
    <text evidence="1">The sequence shown here is derived from an EMBL/GenBank/DDBJ whole genome shotgun (WGS) entry which is preliminary data.</text>
</comment>